<dbReference type="Gene3D" id="3.40.50.2000">
    <property type="entry name" value="Glycogen Phosphorylase B"/>
    <property type="match status" value="2"/>
</dbReference>
<protein>
    <submittedName>
        <fullName evidence="2">GT4 family glycosyltransferase PelF</fullName>
    </submittedName>
</protein>
<dbReference type="Pfam" id="PF13692">
    <property type="entry name" value="Glyco_trans_1_4"/>
    <property type="match status" value="1"/>
</dbReference>
<dbReference type="NCBIfam" id="NF038011">
    <property type="entry name" value="PelF"/>
    <property type="match status" value="1"/>
</dbReference>
<dbReference type="InterPro" id="IPR022622">
    <property type="entry name" value="DUF3492"/>
</dbReference>
<name>A0ABR8YGL1_9MICC</name>
<organism evidence="2 3">
    <name type="scientific">Arthrobacter pullicola</name>
    <dbReference type="NCBI Taxonomy" id="2762224"/>
    <lineage>
        <taxon>Bacteria</taxon>
        <taxon>Bacillati</taxon>
        <taxon>Actinomycetota</taxon>
        <taxon>Actinomycetes</taxon>
        <taxon>Micrococcales</taxon>
        <taxon>Micrococcaceae</taxon>
        <taxon>Arthrobacter</taxon>
    </lineage>
</organism>
<dbReference type="InterPro" id="IPR047691">
    <property type="entry name" value="PelF-like"/>
</dbReference>
<evidence type="ECO:0000313" key="2">
    <source>
        <dbReference type="EMBL" id="MBD8043356.1"/>
    </source>
</evidence>
<dbReference type="EMBL" id="JACSQC010000002">
    <property type="protein sequence ID" value="MBD8043356.1"/>
    <property type="molecule type" value="Genomic_DNA"/>
</dbReference>
<evidence type="ECO:0000259" key="1">
    <source>
        <dbReference type="Pfam" id="PF11997"/>
    </source>
</evidence>
<dbReference type="RefSeq" id="WP_191746263.1">
    <property type="nucleotide sequence ID" value="NZ_JACSQC010000002.1"/>
</dbReference>
<feature type="domain" description="DUF3492" evidence="1">
    <location>
        <begin position="53"/>
        <end position="332"/>
    </location>
</feature>
<sequence>MYGIKQKLFRRAPLVQAPAQPAAVVPPTAAPTALTAVVHPAQAAAQAQYDDVDVAIVMESTYPYLKGGVSAVVHDIVTHNPDLTYGIIHITWDADAPHEDLYGVPENVLWVRPVYLSMQEHRHDFMKVSAKDLGMDTRQRSALAHRLFDALYALSERREVGPLWELIDEGFNERTRAYPLWALLGTREFMETLAVRMPQLNLSLADSFWTLRNFLSLAYAILGETMPRANVYHAHTTGYASLLGAAAARDHGTSFLLTEHNLYVRDTVNTLLDRNMALSITSEDYRTFDVTPEKRAWMAWWTEMGHFCYPSAALITYLYPTAITEAAHLGTDIDKAVVVPNAMVIEEFDEKYRARLAAREHLIRNGDNHTWNLVYIARVVPIKGLLDLLSSIDLLRRYGFPNLHLDVLGPTEHVPEYYEACMAKIDALNLHDHVTVHGTVNVRDRLDQFDLLVLPSYNEGQPIVVLEAMAAGIPTVGTDVGGMRQLISDELATTDGRMVGPCGELVAAGDVEHMADSIRAVIGNMDLYIDYADNARTRVEEFFQMHEIMSSYNGIYRAVGNITHMRNLDTTELDFLTPAGSVPGASVPAEPVR</sequence>
<keyword evidence="3" id="KW-1185">Reference proteome</keyword>
<dbReference type="PANTHER" id="PTHR12526">
    <property type="entry name" value="GLYCOSYLTRANSFERASE"/>
    <property type="match status" value="1"/>
</dbReference>
<dbReference type="PANTHER" id="PTHR12526:SF608">
    <property type="entry name" value="PELF"/>
    <property type="match status" value="1"/>
</dbReference>
<proteinExistence type="predicted"/>
<accession>A0ABR8YGL1</accession>
<dbReference type="Proteomes" id="UP000652763">
    <property type="component" value="Unassembled WGS sequence"/>
</dbReference>
<gene>
    <name evidence="2" type="primary">pelF</name>
    <name evidence="2" type="ORF">H9638_05965</name>
</gene>
<evidence type="ECO:0000313" key="3">
    <source>
        <dbReference type="Proteomes" id="UP000652763"/>
    </source>
</evidence>
<reference evidence="2 3" key="1">
    <citation type="submission" date="2020-08" db="EMBL/GenBank/DDBJ databases">
        <title>A Genomic Blueprint of the Chicken Gut Microbiome.</title>
        <authorList>
            <person name="Gilroy R."/>
            <person name="Ravi A."/>
            <person name="Getino M."/>
            <person name="Pursley I."/>
            <person name="Horton D.L."/>
            <person name="Alikhan N.-F."/>
            <person name="Baker D."/>
            <person name="Gharbi K."/>
            <person name="Hall N."/>
            <person name="Watson M."/>
            <person name="Adriaenssens E.M."/>
            <person name="Foster-Nyarko E."/>
            <person name="Jarju S."/>
            <person name="Secka A."/>
            <person name="Antonio M."/>
            <person name="Oren A."/>
            <person name="Chaudhuri R."/>
            <person name="La Ragione R.M."/>
            <person name="Hildebrand F."/>
            <person name="Pallen M.J."/>
        </authorList>
    </citation>
    <scope>NUCLEOTIDE SEQUENCE [LARGE SCALE GENOMIC DNA]</scope>
    <source>
        <strain evidence="2 3">Sa2BUA2</strain>
    </source>
</reference>
<dbReference type="SUPFAM" id="SSF53756">
    <property type="entry name" value="UDP-Glycosyltransferase/glycogen phosphorylase"/>
    <property type="match status" value="1"/>
</dbReference>
<comment type="caution">
    <text evidence="2">The sequence shown here is derived from an EMBL/GenBank/DDBJ whole genome shotgun (WGS) entry which is preliminary data.</text>
</comment>
<dbReference type="Pfam" id="PF11997">
    <property type="entry name" value="DUF3492"/>
    <property type="match status" value="1"/>
</dbReference>